<evidence type="ECO:0000256" key="1">
    <source>
        <dbReference type="ARBA" id="ARBA00022741"/>
    </source>
</evidence>
<evidence type="ECO:0000256" key="6">
    <source>
        <dbReference type="ARBA" id="ARBA00034923"/>
    </source>
</evidence>
<dbReference type="InterPro" id="IPR027417">
    <property type="entry name" value="P-loop_NTPase"/>
</dbReference>
<keyword evidence="3 7" id="KW-0347">Helicase</keyword>
<dbReference type="GO" id="GO:0000725">
    <property type="term" value="P:recombinational repair"/>
    <property type="evidence" value="ECO:0007669"/>
    <property type="project" value="TreeGrafter"/>
</dbReference>
<keyword evidence="2 7" id="KW-0378">Hydrolase</keyword>
<feature type="binding site" evidence="7">
    <location>
        <begin position="38"/>
        <end position="45"/>
    </location>
    <ligand>
        <name>ATP</name>
        <dbReference type="ChEBI" id="CHEBI:30616"/>
    </ligand>
</feature>
<evidence type="ECO:0000259" key="8">
    <source>
        <dbReference type="PROSITE" id="PS51198"/>
    </source>
</evidence>
<keyword evidence="4 7" id="KW-0067">ATP-binding</keyword>
<dbReference type="PROSITE" id="PS51198">
    <property type="entry name" value="UVRD_HELICASE_ATP_BIND"/>
    <property type="match status" value="1"/>
</dbReference>
<dbReference type="PANTHER" id="PTHR11070">
    <property type="entry name" value="UVRD / RECB / PCRA DNA HELICASE FAMILY MEMBER"/>
    <property type="match status" value="1"/>
</dbReference>
<dbReference type="InterPro" id="IPR014016">
    <property type="entry name" value="UvrD-like_ATP-bd"/>
</dbReference>
<evidence type="ECO:0000313" key="9">
    <source>
        <dbReference type="EMBL" id="CAA6802937.1"/>
    </source>
</evidence>
<protein>
    <recommendedName>
        <fullName evidence="6">DNA 3'-5' helicase II</fullName>
    </recommendedName>
</protein>
<keyword evidence="5" id="KW-0238">DNA-binding</keyword>
<dbReference type="InterPro" id="IPR013986">
    <property type="entry name" value="DExx_box_DNA_helicase_dom_sf"/>
</dbReference>
<name>A0A6S6SC43_9BACT</name>
<dbReference type="GO" id="GO:0016787">
    <property type="term" value="F:hydrolase activity"/>
    <property type="evidence" value="ECO:0007669"/>
    <property type="project" value="UniProtKB-UniRule"/>
</dbReference>
<accession>A0A6S6SC43</accession>
<evidence type="ECO:0000256" key="3">
    <source>
        <dbReference type="ARBA" id="ARBA00022806"/>
    </source>
</evidence>
<keyword evidence="1 7" id="KW-0547">Nucleotide-binding</keyword>
<dbReference type="PANTHER" id="PTHR11070:SF2">
    <property type="entry name" value="ATP-DEPENDENT DNA HELICASE SRS2"/>
    <property type="match status" value="1"/>
</dbReference>
<organism evidence="9">
    <name type="scientific">uncultured Sulfurovum sp</name>
    <dbReference type="NCBI Taxonomy" id="269237"/>
    <lineage>
        <taxon>Bacteria</taxon>
        <taxon>Pseudomonadati</taxon>
        <taxon>Campylobacterota</taxon>
        <taxon>Epsilonproteobacteria</taxon>
        <taxon>Campylobacterales</taxon>
        <taxon>Sulfurovaceae</taxon>
        <taxon>Sulfurovum</taxon>
        <taxon>environmental samples</taxon>
    </lineage>
</organism>
<evidence type="ECO:0000256" key="5">
    <source>
        <dbReference type="ARBA" id="ARBA00023125"/>
    </source>
</evidence>
<feature type="domain" description="UvrD-like helicase ATP-binding" evidence="8">
    <location>
        <begin position="17"/>
        <end position="329"/>
    </location>
</feature>
<proteinExistence type="predicted"/>
<evidence type="ECO:0000256" key="2">
    <source>
        <dbReference type="ARBA" id="ARBA00022801"/>
    </source>
</evidence>
<sequence>MIEITDVDIEKVEQKFGLTFDAESREFIKCLESKDIQACPGAGKTTSLVAKLDILSNYMPFDDNSAILVLTHTNVAVDEIKNKLGINASKVLGYPNHVGTFQSFVNKYLAIPMYVKLFGKKPERIDDDIFVDLFFNKLENNTKYGLKEKFKKGTTSEIEKINKVKNFLKSFYIDENEFLQNFDGTAFIYRHNPPSNTYIQLKTLKKEILQKGVLTFKDTYFLSIMYLNKYPQIIEIFQKRFKYVFVDEAQDTDDRQFEIINKLFSENTIVQKIGDNNQAIFNFSGAKDKGWEVDENSIKIKNTKRLSALISEQVIKVAIDRQELNGNDTIDIQPTIILFDNAEGVLPKFGDLIIENELHLDEKHSFKAIGAIGKESKNGDTILDYFPQYQQNNIIQANDTLVEKFRAMSIENIRPKNYKNILLDILTDYLKEKNILNNAKVFTKNTILFSLQENNEEEYNNFKLKLFYITEKLASLECVENDIKELLSIFLDFKEETLDDEVLSEVIKTYQIQLESKSKQNICTHESDDINFDIAISTIHKVKGETHTATLVLETFKSSYDLIHLIKLFQGRKFAGANKDKKRLIYVAMSRPTHFLCLAMHKEQIKDLVKDVKSLEDNGFRVITL</sequence>
<dbReference type="EMBL" id="CACVAP010000039">
    <property type="protein sequence ID" value="CAA6802937.1"/>
    <property type="molecule type" value="Genomic_DNA"/>
</dbReference>
<dbReference type="AlphaFoldDB" id="A0A6S6SC43"/>
<dbReference type="GO" id="GO:0005524">
    <property type="term" value="F:ATP binding"/>
    <property type="evidence" value="ECO:0007669"/>
    <property type="project" value="UniProtKB-UniRule"/>
</dbReference>
<dbReference type="Gene3D" id="1.10.10.160">
    <property type="match status" value="1"/>
</dbReference>
<dbReference type="GO" id="GO:0003677">
    <property type="term" value="F:DNA binding"/>
    <property type="evidence" value="ECO:0007669"/>
    <property type="project" value="UniProtKB-KW"/>
</dbReference>
<dbReference type="SUPFAM" id="SSF52540">
    <property type="entry name" value="P-loop containing nucleoside triphosphate hydrolases"/>
    <property type="match status" value="1"/>
</dbReference>
<dbReference type="GO" id="GO:0043138">
    <property type="term" value="F:3'-5' DNA helicase activity"/>
    <property type="evidence" value="ECO:0007669"/>
    <property type="project" value="TreeGrafter"/>
</dbReference>
<gene>
    <name evidence="9" type="ORF">HELGO_WM3442</name>
</gene>
<evidence type="ECO:0000256" key="7">
    <source>
        <dbReference type="PROSITE-ProRule" id="PRU00560"/>
    </source>
</evidence>
<dbReference type="InterPro" id="IPR000212">
    <property type="entry name" value="DNA_helicase_UvrD/REP"/>
</dbReference>
<reference evidence="9" key="1">
    <citation type="submission" date="2020-01" db="EMBL/GenBank/DDBJ databases">
        <authorList>
            <person name="Meier V. D."/>
            <person name="Meier V D."/>
        </authorList>
    </citation>
    <scope>NUCLEOTIDE SEQUENCE</scope>
    <source>
        <strain evidence="9">HLG_WM_MAG_06</strain>
    </source>
</reference>
<dbReference type="Pfam" id="PF00580">
    <property type="entry name" value="UvrD-helicase"/>
    <property type="match status" value="1"/>
</dbReference>
<evidence type="ECO:0000256" key="4">
    <source>
        <dbReference type="ARBA" id="ARBA00022840"/>
    </source>
</evidence>
<dbReference type="Gene3D" id="3.40.50.300">
    <property type="entry name" value="P-loop containing nucleotide triphosphate hydrolases"/>
    <property type="match status" value="2"/>
</dbReference>